<name>A0A4Y9ZBU1_9AGAM</name>
<evidence type="ECO:0000313" key="2">
    <source>
        <dbReference type="Proteomes" id="UP000298327"/>
    </source>
</evidence>
<proteinExistence type="predicted"/>
<keyword evidence="2" id="KW-1185">Reference proteome</keyword>
<dbReference type="Proteomes" id="UP000298327">
    <property type="component" value="Unassembled WGS sequence"/>
</dbReference>
<reference evidence="1 2" key="1">
    <citation type="submission" date="2019-02" db="EMBL/GenBank/DDBJ databases">
        <title>Genome sequencing of the rare red list fungi Dentipellis fragilis.</title>
        <authorList>
            <person name="Buettner E."/>
            <person name="Kellner H."/>
        </authorList>
    </citation>
    <scope>NUCLEOTIDE SEQUENCE [LARGE SCALE GENOMIC DNA]</scope>
    <source>
        <strain evidence="1 2">DSM 105465</strain>
    </source>
</reference>
<protein>
    <submittedName>
        <fullName evidence="1">Uncharacterized protein</fullName>
    </submittedName>
</protein>
<dbReference type="OrthoDB" id="10389135at2759"/>
<dbReference type="AlphaFoldDB" id="A0A4Y9ZBU1"/>
<accession>A0A4Y9ZBU1</accession>
<evidence type="ECO:0000313" key="1">
    <source>
        <dbReference type="EMBL" id="TFY72265.1"/>
    </source>
</evidence>
<comment type="caution">
    <text evidence="1">The sequence shown here is derived from an EMBL/GenBank/DDBJ whole genome shotgun (WGS) entry which is preliminary data.</text>
</comment>
<gene>
    <name evidence="1" type="ORF">EVG20_g717</name>
</gene>
<organism evidence="1 2">
    <name type="scientific">Dentipellis fragilis</name>
    <dbReference type="NCBI Taxonomy" id="205917"/>
    <lineage>
        <taxon>Eukaryota</taxon>
        <taxon>Fungi</taxon>
        <taxon>Dikarya</taxon>
        <taxon>Basidiomycota</taxon>
        <taxon>Agaricomycotina</taxon>
        <taxon>Agaricomycetes</taxon>
        <taxon>Russulales</taxon>
        <taxon>Hericiaceae</taxon>
        <taxon>Dentipellis</taxon>
    </lineage>
</organism>
<dbReference type="EMBL" id="SEOQ01000019">
    <property type="protein sequence ID" value="TFY72265.1"/>
    <property type="molecule type" value="Genomic_DNA"/>
</dbReference>
<sequence>MQAPATATSSYNSITSVGAKIRTNDEQSNSTLRFGPLPSGWPSRRPPCHIDRLTNELLRLIFLQCTLDDFNDDDYYMDIVNIAHVCPRWHEVAIDCAQLWCRLDTSMSEKTAFWFLKNSNRLPLQVVAYCEEENQQISEPVRAVLYLADRIETLHIGGEADFMHIFRAMRGAATHLRSLVIENTGETFKSIELPDSVFGADRDESPLRHLRLHAMAVIPQTASNHEFWMDVLCRLETFEWSMELHEPHDIKHLLSLAFEQMIFLKSLHLILEASSKDVFVECPLSHVRPVLYELSFLFIKAPAWLCVFILGRLKIRSQTVVQTVCTDLSDASPTSLHGLMWKLGNHLTRRENHLCSILIDESASPRYKIAVWMQRSRGLGATRYRYDELEQYAPAVNIGLQWPKDKKGELCKTEDAFSEVMHTFSETITPFFVETLTIRLSATTKVHWRYLLCQADDVQTLKISCNGAMQGLLDQTLDSGNPPETGMLRHLTRLHVVNDGKAPDENERLWACGHVVWFYQIEGTVLEVACVRGVFWRLQGSN</sequence>